<feature type="compositionally biased region" description="Basic and acidic residues" evidence="1">
    <location>
        <begin position="698"/>
        <end position="708"/>
    </location>
</feature>
<accession>A0AAN6IY90</accession>
<feature type="compositionally biased region" description="Low complexity" evidence="1">
    <location>
        <begin position="415"/>
        <end position="426"/>
    </location>
</feature>
<evidence type="ECO:0000313" key="2">
    <source>
        <dbReference type="EMBL" id="KAJ8995805.1"/>
    </source>
</evidence>
<protein>
    <submittedName>
        <fullName evidence="2">Uncharacterized protein</fullName>
    </submittedName>
</protein>
<sequence>MAASAAPLLNGTVPPAVQPVDNKALEYEKILRLRDEVFSGTHARLTVPAHALRVSSSQTPLAASQSRANVPPPFPSSASPNRVGAAQSRREEDSTQTQARAGGPLAASSSQPASNVSEFDPVLLTKSDDLVRAEIQLKRQRLEKALRDQFDQKRSDARKKPAPSEAKPDFDLPAMLSKVLDAAKSPSSKEDADASDSFDANSFYSSRAPDSTPENGPQSPSAEEGEEGEAYEPPGPALVSAVMGSPLPQATEVQATTNNANFASNAATSAKPSTLAQPANIDPDEDEGEEGEYSPPEAMAQYPTPKIDPYQGVQDSRDPRSRPLRRYSELDDGLRRPGSPSEANMRINGRQPRSPRTGRQGSPPSPDDQQPLHPKKRRKLEKRNEKKARRNGKVSPDAFLKEEQVSPPPFHDVQPLGSGRLRPLGGAEQPITLEDEPMQDARYLPPGERYVDSPSRPLPRQVEQLMPLSESRAVSRAGMRSVRDEPDLRRVASMHNLRLEGAQGYADPYYETPTRARATSYARVGSPAIREPSSSRLVPYEYDQSPREVRIIRTPAPVYREMYDDGEPSYRYATEPMPPPPPVERIVIDQYGRRFREIIQERPSVPPRAIPVPRTETDPTYEHYRPARAGSVFVEAAPERTYPADMPPPPVSYRRPAEFSRSSVAPGSAAREYLDPTPLPRSSSVQVVDRAPLSTMYPDERSDFREPMRMGSVRPPAVRYEEAQPMEMITRAQSVRPTGRPVVRERSVLMESRGGPSHRYLPPEQARYRVVEREERYLAGPDRDMEPMLDPMEDDRRVMERY</sequence>
<dbReference type="AlphaFoldDB" id="A0AAN6IY90"/>
<feature type="compositionally biased region" description="Polar residues" evidence="1">
    <location>
        <begin position="58"/>
        <end position="68"/>
    </location>
</feature>
<feature type="region of interest" description="Disordered" evidence="1">
    <location>
        <begin position="145"/>
        <end position="458"/>
    </location>
</feature>
<proteinExistence type="predicted"/>
<feature type="region of interest" description="Disordered" evidence="1">
    <location>
        <begin position="639"/>
        <end position="725"/>
    </location>
</feature>
<feature type="compositionally biased region" description="Basic and acidic residues" evidence="1">
    <location>
        <begin position="615"/>
        <end position="625"/>
    </location>
</feature>
<feature type="compositionally biased region" description="Polar residues" evidence="1">
    <location>
        <begin position="208"/>
        <end position="221"/>
    </location>
</feature>
<evidence type="ECO:0000313" key="3">
    <source>
        <dbReference type="Proteomes" id="UP001161757"/>
    </source>
</evidence>
<feature type="compositionally biased region" description="Low complexity" evidence="1">
    <location>
        <begin position="195"/>
        <end position="206"/>
    </location>
</feature>
<feature type="region of interest" description="Disordered" evidence="1">
    <location>
        <begin position="779"/>
        <end position="802"/>
    </location>
</feature>
<feature type="compositionally biased region" description="Basic residues" evidence="1">
    <location>
        <begin position="373"/>
        <end position="392"/>
    </location>
</feature>
<name>A0AAN6IY90_EXODE</name>
<feature type="compositionally biased region" description="Acidic residues" evidence="1">
    <location>
        <begin position="282"/>
        <end position="292"/>
    </location>
</feature>
<feature type="region of interest" description="Disordered" evidence="1">
    <location>
        <begin position="58"/>
        <end position="118"/>
    </location>
</feature>
<feature type="compositionally biased region" description="Basic and acidic residues" evidence="1">
    <location>
        <begin position="145"/>
        <end position="159"/>
    </location>
</feature>
<feature type="compositionally biased region" description="Low complexity" evidence="1">
    <location>
        <begin position="255"/>
        <end position="270"/>
    </location>
</feature>
<dbReference type="EMBL" id="JAJGCB010000001">
    <property type="protein sequence ID" value="KAJ8995805.1"/>
    <property type="molecule type" value="Genomic_DNA"/>
</dbReference>
<evidence type="ECO:0000256" key="1">
    <source>
        <dbReference type="SAM" id="MobiDB-lite"/>
    </source>
</evidence>
<dbReference type="Proteomes" id="UP001161757">
    <property type="component" value="Unassembled WGS sequence"/>
</dbReference>
<feature type="compositionally biased region" description="Basic and acidic residues" evidence="1">
    <location>
        <begin position="315"/>
        <end position="335"/>
    </location>
</feature>
<feature type="region of interest" description="Disordered" evidence="1">
    <location>
        <begin position="602"/>
        <end position="627"/>
    </location>
</feature>
<gene>
    <name evidence="2" type="ORF">HRR80_000561</name>
</gene>
<reference evidence="2" key="1">
    <citation type="submission" date="2023-01" db="EMBL/GenBank/DDBJ databases">
        <title>Exophiala dermititidis isolated from Cystic Fibrosis Patient.</title>
        <authorList>
            <person name="Kurbessoian T."/>
            <person name="Crocker A."/>
            <person name="Murante D."/>
            <person name="Hogan D.A."/>
            <person name="Stajich J.E."/>
        </authorList>
    </citation>
    <scope>NUCLEOTIDE SEQUENCE</scope>
    <source>
        <strain evidence="2">Ex8</strain>
    </source>
</reference>
<feature type="region of interest" description="Disordered" evidence="1">
    <location>
        <begin position="468"/>
        <end position="487"/>
    </location>
</feature>
<comment type="caution">
    <text evidence="2">The sequence shown here is derived from an EMBL/GenBank/DDBJ whole genome shotgun (WGS) entry which is preliminary data.</text>
</comment>
<organism evidence="2 3">
    <name type="scientific">Exophiala dermatitidis</name>
    <name type="common">Black yeast-like fungus</name>
    <name type="synonym">Wangiella dermatitidis</name>
    <dbReference type="NCBI Taxonomy" id="5970"/>
    <lineage>
        <taxon>Eukaryota</taxon>
        <taxon>Fungi</taxon>
        <taxon>Dikarya</taxon>
        <taxon>Ascomycota</taxon>
        <taxon>Pezizomycotina</taxon>
        <taxon>Eurotiomycetes</taxon>
        <taxon>Chaetothyriomycetidae</taxon>
        <taxon>Chaetothyriales</taxon>
        <taxon>Herpotrichiellaceae</taxon>
        <taxon>Exophiala</taxon>
    </lineage>
</organism>
<feature type="compositionally biased region" description="Polar residues" evidence="1">
    <location>
        <begin position="107"/>
        <end position="117"/>
    </location>
</feature>